<evidence type="ECO:0000256" key="3">
    <source>
        <dbReference type="ARBA" id="ARBA00016337"/>
    </source>
</evidence>
<keyword evidence="11 18" id="KW-0460">Magnesium</keyword>
<dbReference type="PANTHER" id="PTHR30040">
    <property type="entry name" value="THIAMINE BIOSYNTHESIS LIPOPROTEIN APBE"/>
    <property type="match status" value="1"/>
</dbReference>
<evidence type="ECO:0000256" key="18">
    <source>
        <dbReference type="PIRNR" id="PIRNR006268"/>
    </source>
</evidence>
<organism evidence="20 21">
    <name type="scientific">Actinobacillus ureae ATCC 25976</name>
    <dbReference type="NCBI Taxonomy" id="887324"/>
    <lineage>
        <taxon>Bacteria</taxon>
        <taxon>Pseudomonadati</taxon>
        <taxon>Pseudomonadota</taxon>
        <taxon>Gammaproteobacteria</taxon>
        <taxon>Pasteurellales</taxon>
        <taxon>Pasteurellaceae</taxon>
        <taxon>Actinobacillus</taxon>
    </lineage>
</organism>
<proteinExistence type="inferred from homology"/>
<evidence type="ECO:0000256" key="13">
    <source>
        <dbReference type="ARBA" id="ARBA00023139"/>
    </source>
</evidence>
<name>E8KJ07_9PAST</name>
<evidence type="ECO:0000256" key="1">
    <source>
        <dbReference type="ARBA" id="ARBA00008282"/>
    </source>
</evidence>
<dbReference type="PANTHER" id="PTHR30040:SF2">
    <property type="entry name" value="FAD:PROTEIN FMN TRANSFERASE"/>
    <property type="match status" value="1"/>
</dbReference>
<keyword evidence="21" id="KW-1185">Reference proteome</keyword>
<accession>E8KJ07</accession>
<gene>
    <name evidence="20" type="ORF">HMPREF0027_1824</name>
</gene>
<dbReference type="GO" id="GO:0016740">
    <property type="term" value="F:transferase activity"/>
    <property type="evidence" value="ECO:0007669"/>
    <property type="project" value="UniProtKB-UniRule"/>
</dbReference>
<comment type="similarity">
    <text evidence="1 18">Belongs to the ApbE family.</text>
</comment>
<dbReference type="Proteomes" id="UP000005467">
    <property type="component" value="Unassembled WGS sequence"/>
</dbReference>
<keyword evidence="8 18" id="KW-0479">Metal-binding</keyword>
<dbReference type="InterPro" id="IPR024932">
    <property type="entry name" value="ApbE"/>
</dbReference>
<reference evidence="20 21" key="1">
    <citation type="submission" date="2011-01" db="EMBL/GenBank/DDBJ databases">
        <authorList>
            <person name="Muzny D."/>
            <person name="Qin X."/>
            <person name="Deng J."/>
            <person name="Jiang H."/>
            <person name="Liu Y."/>
            <person name="Qu J."/>
            <person name="Song X.-Z."/>
            <person name="Zhang L."/>
            <person name="Thornton R."/>
            <person name="Coyle M."/>
            <person name="Francisco L."/>
            <person name="Jackson L."/>
            <person name="Javaid M."/>
            <person name="Korchina V."/>
            <person name="Kovar C."/>
            <person name="Mata R."/>
            <person name="Mathew T."/>
            <person name="Ngo R."/>
            <person name="Nguyen L."/>
            <person name="Nguyen N."/>
            <person name="Okwuonu G."/>
            <person name="Ongeri F."/>
            <person name="Pham C."/>
            <person name="Simmons D."/>
            <person name="Wilczek-Boney K."/>
            <person name="Hale W."/>
            <person name="Jakkamsetti A."/>
            <person name="Pham P."/>
            <person name="Ruth R."/>
            <person name="San Lucas F."/>
            <person name="Warren J."/>
            <person name="Zhang J."/>
            <person name="Zhao Z."/>
            <person name="Zhou C."/>
            <person name="Zhu D."/>
            <person name="Lee S."/>
            <person name="Bess C."/>
            <person name="Blankenburg K."/>
            <person name="Forbes L."/>
            <person name="Fu Q."/>
            <person name="Gubbala S."/>
            <person name="Hirani K."/>
            <person name="Jayaseelan J.C."/>
            <person name="Lara F."/>
            <person name="Munidasa M."/>
            <person name="Palculict T."/>
            <person name="Patil S."/>
            <person name="Pu L.-L."/>
            <person name="Saada N."/>
            <person name="Tang L."/>
            <person name="Weissenberger G."/>
            <person name="Zhu Y."/>
            <person name="Hemphill L."/>
            <person name="Shang Y."/>
            <person name="Youmans B."/>
            <person name="Ayvaz T."/>
            <person name="Ross M."/>
            <person name="Santibanez J."/>
            <person name="Aqrawi P."/>
            <person name="Gross S."/>
            <person name="Joshi V."/>
            <person name="Fowler G."/>
            <person name="Nazareth L."/>
            <person name="Reid J."/>
            <person name="Worley K."/>
            <person name="Petrosino J."/>
            <person name="Highlander S."/>
            <person name="Gibbs R."/>
        </authorList>
    </citation>
    <scope>NUCLEOTIDE SEQUENCE [LARGE SCALE GENOMIC DNA]</scope>
    <source>
        <strain evidence="20 21">ATCC 25976</strain>
    </source>
</reference>
<keyword evidence="4" id="KW-1003">Cell membrane</keyword>
<evidence type="ECO:0000256" key="4">
    <source>
        <dbReference type="ARBA" id="ARBA00022475"/>
    </source>
</evidence>
<comment type="cofactor">
    <cofactor evidence="19">
        <name>Mg(2+)</name>
        <dbReference type="ChEBI" id="CHEBI:18420"/>
    </cofactor>
    <cofactor evidence="19">
        <name>Mn(2+)</name>
        <dbReference type="ChEBI" id="CHEBI:29035"/>
    </cofactor>
    <text evidence="19">Magnesium. Can also use manganese.</text>
</comment>
<evidence type="ECO:0000256" key="8">
    <source>
        <dbReference type="ARBA" id="ARBA00022723"/>
    </source>
</evidence>
<evidence type="ECO:0000256" key="5">
    <source>
        <dbReference type="ARBA" id="ARBA00022519"/>
    </source>
</evidence>
<keyword evidence="13" id="KW-0564">Palmitate</keyword>
<keyword evidence="12" id="KW-0472">Membrane</keyword>
<evidence type="ECO:0000256" key="19">
    <source>
        <dbReference type="PIRSR" id="PIRSR006268-2"/>
    </source>
</evidence>
<evidence type="ECO:0000256" key="17">
    <source>
        <dbReference type="ARBA" id="ARBA00060485"/>
    </source>
</evidence>
<evidence type="ECO:0000256" key="10">
    <source>
        <dbReference type="ARBA" id="ARBA00022827"/>
    </source>
</evidence>
<protein>
    <recommendedName>
        <fullName evidence="3 18">FAD:protein FMN transferase</fullName>
        <ecNumber evidence="2 18">2.7.1.180</ecNumber>
    </recommendedName>
    <alternativeName>
        <fullName evidence="15 18">Flavin transferase</fullName>
    </alternativeName>
</protein>
<evidence type="ECO:0000256" key="6">
    <source>
        <dbReference type="ARBA" id="ARBA00022630"/>
    </source>
</evidence>
<keyword evidence="6 18" id="KW-0285">Flavoprotein</keyword>
<dbReference type="EMBL" id="AEVG01000122">
    <property type="protein sequence ID" value="EFX91121.1"/>
    <property type="molecule type" value="Genomic_DNA"/>
</dbReference>
<evidence type="ECO:0000256" key="12">
    <source>
        <dbReference type="ARBA" id="ARBA00023136"/>
    </source>
</evidence>
<feature type="binding site" evidence="19">
    <location>
        <position position="316"/>
    </location>
    <ligand>
        <name>Mg(2+)</name>
        <dbReference type="ChEBI" id="CHEBI:18420"/>
    </ligand>
</feature>
<dbReference type="Pfam" id="PF02424">
    <property type="entry name" value="ApbE"/>
    <property type="match status" value="1"/>
</dbReference>
<keyword evidence="7 18" id="KW-0808">Transferase</keyword>
<keyword evidence="5" id="KW-0997">Cell inner membrane</keyword>
<evidence type="ECO:0000256" key="9">
    <source>
        <dbReference type="ARBA" id="ARBA00022729"/>
    </source>
</evidence>
<evidence type="ECO:0000313" key="20">
    <source>
        <dbReference type="EMBL" id="EFX91121.1"/>
    </source>
</evidence>
<sequence>MAYLEIVPTKIIKRFNLKLKSILTFAMSAILLTACNKTPEQITLQGKTMGTTYTVKYIDDGKVAQLEAPNEVQKQLDSLLKTVNDEMSTYQQDSQISRFNAMQEVNKSVEISPDFAKVVNEAIRLNKVTEGALDVTVGSLVNLWGFGPDKRLNKVPSAEQITERAAAVGIEKLTLTGSNKSLLAKSVPNLYLDLSSIAKGFGVDKLAEHLESLGLTNYLVEIGGELRGKGKNLQGVDWRIAIEQPTLAQGQAAQITVPLHNLGMATSGNYRNYFEDEQGNRLSHIINPKELRPVNHKLASITVFAPTTMTADGLSTGLFVLGPEKALEVAEREKLAVFLIIKNGEAFETKMSSEFEKLINQK</sequence>
<comment type="caution">
    <text evidence="20">The sequence shown here is derived from an EMBL/GenBank/DDBJ whole genome shotgun (WGS) entry which is preliminary data.</text>
</comment>
<evidence type="ECO:0000256" key="15">
    <source>
        <dbReference type="ARBA" id="ARBA00031306"/>
    </source>
</evidence>
<comment type="subcellular location">
    <subcellularLocation>
        <location evidence="17">Cell inner membrane</location>
        <topology evidence="17">Lipid-anchor</topology>
        <orientation evidence="17">Periplasmic side</orientation>
    </subcellularLocation>
</comment>
<dbReference type="Gene3D" id="3.10.520.10">
    <property type="entry name" value="ApbE-like domains"/>
    <property type="match status" value="1"/>
</dbReference>
<dbReference type="SUPFAM" id="SSF143631">
    <property type="entry name" value="ApbE-like"/>
    <property type="match status" value="1"/>
</dbReference>
<feature type="binding site" evidence="19">
    <location>
        <position position="196"/>
    </location>
    <ligand>
        <name>Mg(2+)</name>
        <dbReference type="ChEBI" id="CHEBI:18420"/>
    </ligand>
</feature>
<keyword evidence="10 18" id="KW-0274">FAD</keyword>
<dbReference type="HOGENOM" id="CLU_044403_0_0_6"/>
<dbReference type="GO" id="GO:0046872">
    <property type="term" value="F:metal ion binding"/>
    <property type="evidence" value="ECO:0007669"/>
    <property type="project" value="UniProtKB-UniRule"/>
</dbReference>
<dbReference type="InterPro" id="IPR003374">
    <property type="entry name" value="ApbE-like_sf"/>
</dbReference>
<keyword evidence="9" id="KW-0732">Signal</keyword>
<dbReference type="AlphaFoldDB" id="E8KJ07"/>
<evidence type="ECO:0000313" key="21">
    <source>
        <dbReference type="Proteomes" id="UP000005467"/>
    </source>
</evidence>
<keyword evidence="14" id="KW-0449">Lipoprotein</keyword>
<dbReference type="EC" id="2.7.1.180" evidence="2 18"/>
<evidence type="ECO:0000256" key="14">
    <source>
        <dbReference type="ARBA" id="ARBA00023288"/>
    </source>
</evidence>
<feature type="binding site" evidence="19">
    <location>
        <position position="312"/>
    </location>
    <ligand>
        <name>Mg(2+)</name>
        <dbReference type="ChEBI" id="CHEBI:18420"/>
    </ligand>
</feature>
<evidence type="ECO:0000256" key="2">
    <source>
        <dbReference type="ARBA" id="ARBA00011955"/>
    </source>
</evidence>
<evidence type="ECO:0000256" key="16">
    <source>
        <dbReference type="ARBA" id="ARBA00048540"/>
    </source>
</evidence>
<dbReference type="FunFam" id="3.10.520.10:FF:000001">
    <property type="entry name" value="FAD:protein FMN transferase"/>
    <property type="match status" value="1"/>
</dbReference>
<dbReference type="GO" id="GO:0005886">
    <property type="term" value="C:plasma membrane"/>
    <property type="evidence" value="ECO:0007669"/>
    <property type="project" value="UniProtKB-SubCell"/>
</dbReference>
<evidence type="ECO:0000256" key="7">
    <source>
        <dbReference type="ARBA" id="ARBA00022679"/>
    </source>
</evidence>
<evidence type="ECO:0000256" key="11">
    <source>
        <dbReference type="ARBA" id="ARBA00022842"/>
    </source>
</evidence>
<dbReference type="PIRSF" id="PIRSF006268">
    <property type="entry name" value="ApbE"/>
    <property type="match status" value="1"/>
</dbReference>
<comment type="catalytic activity">
    <reaction evidence="16 18">
        <text>L-threonyl-[protein] + FAD = FMN-L-threonyl-[protein] + AMP + H(+)</text>
        <dbReference type="Rhea" id="RHEA:36847"/>
        <dbReference type="Rhea" id="RHEA-COMP:11060"/>
        <dbReference type="Rhea" id="RHEA-COMP:11061"/>
        <dbReference type="ChEBI" id="CHEBI:15378"/>
        <dbReference type="ChEBI" id="CHEBI:30013"/>
        <dbReference type="ChEBI" id="CHEBI:57692"/>
        <dbReference type="ChEBI" id="CHEBI:74257"/>
        <dbReference type="ChEBI" id="CHEBI:456215"/>
        <dbReference type="EC" id="2.7.1.180"/>
    </reaction>
</comment>